<protein>
    <submittedName>
        <fullName evidence="2">Uncharacterized protein</fullName>
    </submittedName>
</protein>
<evidence type="ECO:0000313" key="2">
    <source>
        <dbReference type="EMBL" id="KKL77200.1"/>
    </source>
</evidence>
<comment type="caution">
    <text evidence="2">The sequence shown here is derived from an EMBL/GenBank/DDBJ whole genome shotgun (WGS) entry which is preliminary data.</text>
</comment>
<feature type="transmembrane region" description="Helical" evidence="1">
    <location>
        <begin position="64"/>
        <end position="86"/>
    </location>
</feature>
<keyword evidence="1" id="KW-0812">Transmembrane</keyword>
<keyword evidence="1" id="KW-0472">Membrane</keyword>
<feature type="transmembrane region" description="Helical" evidence="1">
    <location>
        <begin position="98"/>
        <end position="118"/>
    </location>
</feature>
<proteinExistence type="predicted"/>
<dbReference type="AlphaFoldDB" id="A0A0F9H6D0"/>
<dbReference type="EMBL" id="LAZR01023822">
    <property type="protein sequence ID" value="KKL77200.1"/>
    <property type="molecule type" value="Genomic_DNA"/>
</dbReference>
<organism evidence="2">
    <name type="scientific">marine sediment metagenome</name>
    <dbReference type="NCBI Taxonomy" id="412755"/>
    <lineage>
        <taxon>unclassified sequences</taxon>
        <taxon>metagenomes</taxon>
        <taxon>ecological metagenomes</taxon>
    </lineage>
</organism>
<reference evidence="2" key="1">
    <citation type="journal article" date="2015" name="Nature">
        <title>Complex archaea that bridge the gap between prokaryotes and eukaryotes.</title>
        <authorList>
            <person name="Spang A."/>
            <person name="Saw J.H."/>
            <person name="Jorgensen S.L."/>
            <person name="Zaremba-Niedzwiedzka K."/>
            <person name="Martijn J."/>
            <person name="Lind A.E."/>
            <person name="van Eijk R."/>
            <person name="Schleper C."/>
            <person name="Guy L."/>
            <person name="Ettema T.J."/>
        </authorList>
    </citation>
    <scope>NUCLEOTIDE SEQUENCE</scope>
</reference>
<keyword evidence="1" id="KW-1133">Transmembrane helix</keyword>
<accession>A0A0F9H6D0</accession>
<sequence length="165" mass="19950">MVKNQNDLISLDKGRKITNPLFLLKLISGLFIIFLLYWITSWYFNTSRRDYYRDFFILDSKDNPYFILFFGVFAPVLMITIVYILIKSIKKRKLRKPMMRYFFTFLSLIGVIMLIYILHFEIVLFIPITLLISFFAFVIFVIYLNYSKARQIKKKLTVYRLSEKK</sequence>
<gene>
    <name evidence="2" type="ORF">LCGC14_2037270</name>
</gene>
<name>A0A0F9H6D0_9ZZZZ</name>
<evidence type="ECO:0000256" key="1">
    <source>
        <dbReference type="SAM" id="Phobius"/>
    </source>
</evidence>
<feature type="transmembrane region" description="Helical" evidence="1">
    <location>
        <begin position="124"/>
        <end position="146"/>
    </location>
</feature>
<feature type="transmembrane region" description="Helical" evidence="1">
    <location>
        <begin position="21"/>
        <end position="44"/>
    </location>
</feature>